<reference evidence="3 4" key="1">
    <citation type="submission" date="2019-09" db="EMBL/GenBank/DDBJ databases">
        <title>Genomes of family Cryomorphaceae.</title>
        <authorList>
            <person name="Bowman J.P."/>
        </authorList>
    </citation>
    <scope>NUCLEOTIDE SEQUENCE [LARGE SCALE GENOMIC DNA]</scope>
    <source>
        <strain evidence="3 4">LMG 25704</strain>
    </source>
</reference>
<proteinExistence type="predicted"/>
<keyword evidence="2" id="KW-1133">Transmembrane helix</keyword>
<keyword evidence="4" id="KW-1185">Reference proteome</keyword>
<protein>
    <submittedName>
        <fullName evidence="3">Uncharacterized protein</fullName>
    </submittedName>
</protein>
<feature type="compositionally biased region" description="Polar residues" evidence="1">
    <location>
        <begin position="151"/>
        <end position="160"/>
    </location>
</feature>
<dbReference type="RefSeq" id="WP_151666543.1">
    <property type="nucleotide sequence ID" value="NZ_WBVO01000002.1"/>
</dbReference>
<keyword evidence="2" id="KW-0812">Transmembrane</keyword>
<feature type="compositionally biased region" description="Basic and acidic residues" evidence="1">
    <location>
        <begin position="125"/>
        <end position="134"/>
    </location>
</feature>
<feature type="region of interest" description="Disordered" evidence="1">
    <location>
        <begin position="74"/>
        <end position="93"/>
    </location>
</feature>
<evidence type="ECO:0000256" key="1">
    <source>
        <dbReference type="SAM" id="MobiDB-lite"/>
    </source>
</evidence>
<dbReference type="EMBL" id="WBVO01000002">
    <property type="protein sequence ID" value="KAB2813875.1"/>
    <property type="molecule type" value="Genomic_DNA"/>
</dbReference>
<sequence>MSEKNPIDEHFKTHLANAKVEPSADLWSKMEPRLDDHKAGRRGWFIGVAASITLVFAVSSWLYDNYQNDGGLPDNGITIEKPEDNPNTTPDAVIDTPQFEDLQEETPGVNSIADDADKVQPSSSPRRETSRPTERIAQGRQNESQEENRTLAMNTETSSGDVVENLDRQAQDASPKIGVEVKIDPYRYLKKAEPAQEDLAQADTETEKVALGDYAEQQFDNLIQGKSLEAPSKENIRWPEVSINLSPIIQKFTPDTDNSTTEQ</sequence>
<dbReference type="Proteomes" id="UP000468650">
    <property type="component" value="Unassembled WGS sequence"/>
</dbReference>
<evidence type="ECO:0000313" key="4">
    <source>
        <dbReference type="Proteomes" id="UP000468650"/>
    </source>
</evidence>
<feature type="region of interest" description="Disordered" evidence="1">
    <location>
        <begin position="106"/>
        <end position="161"/>
    </location>
</feature>
<dbReference type="OrthoDB" id="1247025at2"/>
<feature type="transmembrane region" description="Helical" evidence="2">
    <location>
        <begin position="43"/>
        <end position="63"/>
    </location>
</feature>
<keyword evidence="2" id="KW-0472">Membrane</keyword>
<comment type="caution">
    <text evidence="3">The sequence shown here is derived from an EMBL/GenBank/DDBJ whole genome shotgun (WGS) entry which is preliminary data.</text>
</comment>
<gene>
    <name evidence="3" type="ORF">F8C67_04105</name>
</gene>
<name>A0A6N6RHQ1_9FLAO</name>
<evidence type="ECO:0000313" key="3">
    <source>
        <dbReference type="EMBL" id="KAB2813875.1"/>
    </source>
</evidence>
<evidence type="ECO:0000256" key="2">
    <source>
        <dbReference type="SAM" id="Phobius"/>
    </source>
</evidence>
<dbReference type="AlphaFoldDB" id="A0A6N6RHQ1"/>
<accession>A0A6N6RHQ1</accession>
<organism evidence="3 4">
    <name type="scientific">Phaeocystidibacter luteus</name>
    <dbReference type="NCBI Taxonomy" id="911197"/>
    <lineage>
        <taxon>Bacteria</taxon>
        <taxon>Pseudomonadati</taxon>
        <taxon>Bacteroidota</taxon>
        <taxon>Flavobacteriia</taxon>
        <taxon>Flavobacteriales</taxon>
        <taxon>Phaeocystidibacteraceae</taxon>
        <taxon>Phaeocystidibacter</taxon>
    </lineage>
</organism>